<gene>
    <name evidence="2" type="ORF">IFM89_032742</name>
</gene>
<accession>A0A835HL62</accession>
<feature type="region of interest" description="Disordered" evidence="1">
    <location>
        <begin position="166"/>
        <end position="187"/>
    </location>
</feature>
<organism evidence="2 3">
    <name type="scientific">Coptis chinensis</name>
    <dbReference type="NCBI Taxonomy" id="261450"/>
    <lineage>
        <taxon>Eukaryota</taxon>
        <taxon>Viridiplantae</taxon>
        <taxon>Streptophyta</taxon>
        <taxon>Embryophyta</taxon>
        <taxon>Tracheophyta</taxon>
        <taxon>Spermatophyta</taxon>
        <taxon>Magnoliopsida</taxon>
        <taxon>Ranunculales</taxon>
        <taxon>Ranunculaceae</taxon>
        <taxon>Coptidoideae</taxon>
        <taxon>Coptis</taxon>
    </lineage>
</organism>
<protein>
    <submittedName>
        <fullName evidence="2">Uncharacterized protein</fullName>
    </submittedName>
</protein>
<dbReference type="Proteomes" id="UP000631114">
    <property type="component" value="Unassembled WGS sequence"/>
</dbReference>
<name>A0A835HL62_9MAGN</name>
<dbReference type="OrthoDB" id="1305134at2759"/>
<feature type="compositionally biased region" description="Polar residues" evidence="1">
    <location>
        <begin position="22"/>
        <end position="32"/>
    </location>
</feature>
<feature type="region of interest" description="Disordered" evidence="1">
    <location>
        <begin position="1"/>
        <end position="32"/>
    </location>
</feature>
<feature type="compositionally biased region" description="Polar residues" evidence="1">
    <location>
        <begin position="1"/>
        <end position="15"/>
    </location>
</feature>
<keyword evidence="3" id="KW-1185">Reference proteome</keyword>
<dbReference type="PANTHER" id="PTHR33018">
    <property type="entry name" value="OS10G0338966 PROTEIN-RELATED"/>
    <property type="match status" value="1"/>
</dbReference>
<dbReference type="EMBL" id="JADFTS010000007">
    <property type="protein sequence ID" value="KAF9598888.1"/>
    <property type="molecule type" value="Genomic_DNA"/>
</dbReference>
<sequence>MSSGQSQHTASQPSSLVPHPSHNLTSDSHTYQPSEALPTITKLPIEFNEDGVAVGPNHAKWNTQVGVYVRARIPIHYKDWRKIDGSFKDNVWNKLMEEFELMFPKQRHAEKLKRTFPKSSDHQSMPFGKRFCEQVEASNKGRKETSVGGEGSVMEVDFDNDELSEVFGPDKESRTRGISSNKSKKQLQRTGIAKALLQQASSSSNSELKGEMNEMKSSLSNVIGVLKVSLQFALVLSCIQFHYV</sequence>
<dbReference type="PANTHER" id="PTHR33018:SF37">
    <property type="entry name" value="TRANSPOSASE TNP1_EN_SPM-LIKE DOMAIN-CONTAINING PROTEIN"/>
    <property type="match status" value="1"/>
</dbReference>
<dbReference type="AlphaFoldDB" id="A0A835HL62"/>
<evidence type="ECO:0000313" key="3">
    <source>
        <dbReference type="Proteomes" id="UP000631114"/>
    </source>
</evidence>
<proteinExistence type="predicted"/>
<evidence type="ECO:0000256" key="1">
    <source>
        <dbReference type="SAM" id="MobiDB-lite"/>
    </source>
</evidence>
<comment type="caution">
    <text evidence="2">The sequence shown here is derived from an EMBL/GenBank/DDBJ whole genome shotgun (WGS) entry which is preliminary data.</text>
</comment>
<reference evidence="2 3" key="1">
    <citation type="submission" date="2020-10" db="EMBL/GenBank/DDBJ databases">
        <title>The Coptis chinensis genome and diversification of protoberbering-type alkaloids.</title>
        <authorList>
            <person name="Wang B."/>
            <person name="Shu S."/>
            <person name="Song C."/>
            <person name="Liu Y."/>
        </authorList>
    </citation>
    <scope>NUCLEOTIDE SEQUENCE [LARGE SCALE GENOMIC DNA]</scope>
    <source>
        <strain evidence="2">HL-2020</strain>
        <tissue evidence="2">Leaf</tissue>
    </source>
</reference>
<evidence type="ECO:0000313" key="2">
    <source>
        <dbReference type="EMBL" id="KAF9598888.1"/>
    </source>
</evidence>